<dbReference type="PANTHER" id="PTHR13887">
    <property type="entry name" value="GLUTATHIONE S-TRANSFERASE KAPPA"/>
    <property type="match status" value="1"/>
</dbReference>
<accession>A0A972J9X3</accession>
<evidence type="ECO:0000259" key="1">
    <source>
        <dbReference type="Pfam" id="PF01323"/>
    </source>
</evidence>
<organism evidence="2 3">
    <name type="scientific">Azoarcus taiwanensis</name>
    <dbReference type="NCBI Taxonomy" id="666964"/>
    <lineage>
        <taxon>Bacteria</taxon>
        <taxon>Pseudomonadati</taxon>
        <taxon>Pseudomonadota</taxon>
        <taxon>Betaproteobacteria</taxon>
        <taxon>Rhodocyclales</taxon>
        <taxon>Zoogloeaceae</taxon>
        <taxon>Azoarcus</taxon>
    </lineage>
</organism>
<evidence type="ECO:0000313" key="3">
    <source>
        <dbReference type="Proteomes" id="UP000599523"/>
    </source>
</evidence>
<name>A0A972J9X3_9RHOO</name>
<dbReference type="InterPro" id="IPR036249">
    <property type="entry name" value="Thioredoxin-like_sf"/>
</dbReference>
<dbReference type="Gene3D" id="3.40.30.10">
    <property type="entry name" value="Glutaredoxin"/>
    <property type="match status" value="1"/>
</dbReference>
<dbReference type="EMBL" id="WTVM01000056">
    <property type="protein sequence ID" value="NMG03430.1"/>
    <property type="molecule type" value="Genomic_DNA"/>
</dbReference>
<dbReference type="RefSeq" id="WP_168988179.1">
    <property type="nucleotide sequence ID" value="NZ_CAWPHM010000282.1"/>
</dbReference>
<dbReference type="GO" id="GO:0016491">
    <property type="term" value="F:oxidoreductase activity"/>
    <property type="evidence" value="ECO:0007669"/>
    <property type="project" value="InterPro"/>
</dbReference>
<dbReference type="InterPro" id="IPR001853">
    <property type="entry name" value="DSBA-like_thioredoxin_dom"/>
</dbReference>
<dbReference type="AlphaFoldDB" id="A0A972J9X3"/>
<dbReference type="PANTHER" id="PTHR13887:SF41">
    <property type="entry name" value="THIOREDOXIN SUPERFAMILY PROTEIN"/>
    <property type="match status" value="1"/>
</dbReference>
<proteinExistence type="predicted"/>
<comment type="caution">
    <text evidence="2">The sequence shown here is derived from an EMBL/GenBank/DDBJ whole genome shotgun (WGS) entry which is preliminary data.</text>
</comment>
<dbReference type="Proteomes" id="UP000599523">
    <property type="component" value="Unassembled WGS sequence"/>
</dbReference>
<dbReference type="CDD" id="cd03024">
    <property type="entry name" value="DsbA_FrnE"/>
    <property type="match status" value="1"/>
</dbReference>
<sequence length="217" mass="23796">MALVVDVVSDFVCPWCFLGRRRLKAALASLRAERPGLAVQVNWLPYFLNPGTPVAGEPYRPFLEAKFGGRAAVDRLLADVSQAASDELSFDFERIALRPNTLRAHRLCYRAQSLGYRSDRVDALVEAIFVAYFQQGRDIGSIETLADIAAECGDRREAVVEYLSGPSDEQAVRKMASQVQKQGVTGVPFFIIDRRIAVSGAQTATAMGAALRQVLSD</sequence>
<feature type="domain" description="DSBA-like thioredoxin" evidence="1">
    <location>
        <begin position="4"/>
        <end position="207"/>
    </location>
</feature>
<dbReference type="Pfam" id="PF01323">
    <property type="entry name" value="DSBA"/>
    <property type="match status" value="1"/>
</dbReference>
<reference evidence="2" key="1">
    <citation type="submission" date="2019-12" db="EMBL/GenBank/DDBJ databases">
        <title>Comparative genomics gives insights into the taxonomy of the Azoarcus-Aromatoleum group and reveals separate origins of nif in the plant-associated Azoarcus and non-plant-associated Aromatoleum sub-groups.</title>
        <authorList>
            <person name="Lafos M."/>
            <person name="Maluk M."/>
            <person name="Batista M."/>
            <person name="Junghare M."/>
            <person name="Carmona M."/>
            <person name="Faoro H."/>
            <person name="Cruz L.M."/>
            <person name="Battistoni F."/>
            <person name="De Souza E."/>
            <person name="Pedrosa F."/>
            <person name="Chen W.-M."/>
            <person name="Poole P.S."/>
            <person name="Dixon R.A."/>
            <person name="James E.K."/>
        </authorList>
    </citation>
    <scope>NUCLEOTIDE SEQUENCE</scope>
    <source>
        <strain evidence="2">NSC3</strain>
    </source>
</reference>
<gene>
    <name evidence="2" type="ORF">GPA21_10665</name>
</gene>
<dbReference type="SUPFAM" id="SSF52833">
    <property type="entry name" value="Thioredoxin-like"/>
    <property type="match status" value="1"/>
</dbReference>
<evidence type="ECO:0000313" key="2">
    <source>
        <dbReference type="EMBL" id="NMG03430.1"/>
    </source>
</evidence>
<keyword evidence="3" id="KW-1185">Reference proteome</keyword>
<protein>
    <submittedName>
        <fullName evidence="2">DsbA family oxidoreductase</fullName>
    </submittedName>
</protein>